<organism evidence="2 3">
    <name type="scientific">Cloacibacterium normanense</name>
    <dbReference type="NCBI Taxonomy" id="237258"/>
    <lineage>
        <taxon>Bacteria</taxon>
        <taxon>Pseudomonadati</taxon>
        <taxon>Bacteroidota</taxon>
        <taxon>Flavobacteriia</taxon>
        <taxon>Flavobacteriales</taxon>
        <taxon>Weeksellaceae</taxon>
    </lineage>
</organism>
<dbReference type="EMBL" id="PTPZ01000001">
    <property type="protein sequence ID" value="PPZ92546.1"/>
    <property type="molecule type" value="Genomic_DNA"/>
</dbReference>
<keyword evidence="1" id="KW-0732">Signal</keyword>
<protein>
    <submittedName>
        <fullName evidence="2">Uncharacterized protein</fullName>
    </submittedName>
</protein>
<feature type="signal peptide" evidence="1">
    <location>
        <begin position="1"/>
        <end position="19"/>
    </location>
</feature>
<evidence type="ECO:0000313" key="2">
    <source>
        <dbReference type="EMBL" id="PPZ92546.1"/>
    </source>
</evidence>
<evidence type="ECO:0000256" key="1">
    <source>
        <dbReference type="SAM" id="SignalP"/>
    </source>
</evidence>
<feature type="chain" id="PRO_5015398315" evidence="1">
    <location>
        <begin position="20"/>
        <end position="283"/>
    </location>
</feature>
<sequence>MKKNLFSLFAFLFATLLIAQTPNLISYQAVVRNASNALVVNQSVGIKFSIIKNSINGTTVYSETQNSTTNNNGLFTAKIGSGSLVSGSLTNINWGDDLYFIKTEIDPTGGNSYTINGTSQLLSVPYALHAKTVDDNSITTAKISATGTANSSTYLRGDGTWAALSTPNIPFSVVDVNSTTFNYTVQNSSIGGVLLLNYSAFTSETVNINITLPSPAVVGNGARLKISYTQYNSNTTINVKSKTPFGLLYTASDGIKASNTYGITIGATEFICDGTNWYEVPSL</sequence>
<gene>
    <name evidence="2" type="ORF">C3729_00590</name>
</gene>
<reference evidence="2 3" key="1">
    <citation type="submission" date="2018-02" db="EMBL/GenBank/DDBJ databases">
        <title>Draft genome sequence of bacterial isolates from marine environment.</title>
        <authorList>
            <person name="Singh S.K."/>
            <person name="Hill R."/>
            <person name="Major S."/>
            <person name="Cai H."/>
            <person name="Li Y."/>
        </authorList>
    </citation>
    <scope>NUCLEOTIDE SEQUENCE [LARGE SCALE GENOMIC DNA]</scope>
    <source>
        <strain evidence="2 3">IMET F</strain>
    </source>
</reference>
<dbReference type="AlphaFoldDB" id="A0A2S7I7K4"/>
<proteinExistence type="predicted"/>
<comment type="caution">
    <text evidence="2">The sequence shown here is derived from an EMBL/GenBank/DDBJ whole genome shotgun (WGS) entry which is preliminary data.</text>
</comment>
<evidence type="ECO:0000313" key="3">
    <source>
        <dbReference type="Proteomes" id="UP000238565"/>
    </source>
</evidence>
<dbReference type="RefSeq" id="WP_104792361.1">
    <property type="nucleotide sequence ID" value="NZ_PTPZ01000001.1"/>
</dbReference>
<name>A0A2S7I7K4_9FLAO</name>
<accession>A0A2S7I7K4</accession>
<dbReference type="Proteomes" id="UP000238565">
    <property type="component" value="Unassembled WGS sequence"/>
</dbReference>